<sequence>MEIDHCDSSVQFSGMEIDTEVQKDSRKRRRGCRCMAINMLCDQHASLSPEETPAKVLRPGVSSPILRSLDGPLVRPGEASLAEAGQADKEGGGSEVIDERRRKEGKNALFKIGEMRECYESYHYCHVDVEEMLSMGNSKMDETRTQLMRTLRKERDDLRKWIDVETDELRKRIEAHRLEGRHSQRSGYANLMKRLEKDSNQVYNRQQ</sequence>
<comment type="caution">
    <text evidence="1">The sequence shown here is derived from an EMBL/GenBank/DDBJ whole genome shotgun (WGS) entry which is preliminary data.</text>
</comment>
<dbReference type="Proteomes" id="UP001633002">
    <property type="component" value="Unassembled WGS sequence"/>
</dbReference>
<reference evidence="1 2" key="1">
    <citation type="submission" date="2024-09" db="EMBL/GenBank/DDBJ databases">
        <title>Chromosome-scale assembly of Riccia sorocarpa.</title>
        <authorList>
            <person name="Paukszto L."/>
        </authorList>
    </citation>
    <scope>NUCLEOTIDE SEQUENCE [LARGE SCALE GENOMIC DNA]</scope>
    <source>
        <strain evidence="1">LP-2024</strain>
        <tissue evidence="1">Aerial parts of the thallus</tissue>
    </source>
</reference>
<proteinExistence type="predicted"/>
<organism evidence="1 2">
    <name type="scientific">Riccia sorocarpa</name>
    <dbReference type="NCBI Taxonomy" id="122646"/>
    <lineage>
        <taxon>Eukaryota</taxon>
        <taxon>Viridiplantae</taxon>
        <taxon>Streptophyta</taxon>
        <taxon>Embryophyta</taxon>
        <taxon>Marchantiophyta</taxon>
        <taxon>Marchantiopsida</taxon>
        <taxon>Marchantiidae</taxon>
        <taxon>Marchantiales</taxon>
        <taxon>Ricciaceae</taxon>
        <taxon>Riccia</taxon>
    </lineage>
</organism>
<keyword evidence="2" id="KW-1185">Reference proteome</keyword>
<evidence type="ECO:0000313" key="1">
    <source>
        <dbReference type="EMBL" id="KAL3698073.1"/>
    </source>
</evidence>
<evidence type="ECO:0000313" key="2">
    <source>
        <dbReference type="Proteomes" id="UP001633002"/>
    </source>
</evidence>
<dbReference type="EMBL" id="JBJQOH010000002">
    <property type="protein sequence ID" value="KAL3698073.1"/>
    <property type="molecule type" value="Genomic_DNA"/>
</dbReference>
<gene>
    <name evidence="1" type="ORF">R1sor_012149</name>
</gene>
<evidence type="ECO:0008006" key="3">
    <source>
        <dbReference type="Google" id="ProtNLM"/>
    </source>
</evidence>
<name>A0ABD3I2Y6_9MARC</name>
<dbReference type="AlphaFoldDB" id="A0ABD3I2Y6"/>
<accession>A0ABD3I2Y6</accession>
<protein>
    <recommendedName>
        <fullName evidence="3">MADS-box protein</fullName>
    </recommendedName>
</protein>